<dbReference type="EMBL" id="MCFA01000252">
    <property type="protein sequence ID" value="ORX96594.1"/>
    <property type="molecule type" value="Genomic_DNA"/>
</dbReference>
<dbReference type="InterPro" id="IPR023393">
    <property type="entry name" value="START-like_dom_sf"/>
</dbReference>
<comment type="caution">
    <text evidence="1">The sequence shown here is derived from an EMBL/GenBank/DDBJ whole genome shotgun (WGS) entry which is preliminary data.</text>
</comment>
<proteinExistence type="predicted"/>
<gene>
    <name evidence="1" type="ORF">BCR34DRAFT_497632</name>
</gene>
<name>A0A1Y1YG47_9PLEO</name>
<dbReference type="Gene3D" id="3.30.530.20">
    <property type="match status" value="1"/>
</dbReference>
<organism evidence="1 2">
    <name type="scientific">Clohesyomyces aquaticus</name>
    <dbReference type="NCBI Taxonomy" id="1231657"/>
    <lineage>
        <taxon>Eukaryota</taxon>
        <taxon>Fungi</taxon>
        <taxon>Dikarya</taxon>
        <taxon>Ascomycota</taxon>
        <taxon>Pezizomycotina</taxon>
        <taxon>Dothideomycetes</taxon>
        <taxon>Pleosporomycetidae</taxon>
        <taxon>Pleosporales</taxon>
        <taxon>Lindgomycetaceae</taxon>
        <taxon>Clohesyomyces</taxon>
    </lineage>
</organism>
<dbReference type="Pfam" id="PF10604">
    <property type="entry name" value="Polyketide_cyc2"/>
    <property type="match status" value="1"/>
</dbReference>
<dbReference type="SUPFAM" id="SSF55961">
    <property type="entry name" value="Bet v1-like"/>
    <property type="match status" value="1"/>
</dbReference>
<dbReference type="OrthoDB" id="509124at2759"/>
<dbReference type="Proteomes" id="UP000193144">
    <property type="component" value="Unassembled WGS sequence"/>
</dbReference>
<evidence type="ECO:0008006" key="3">
    <source>
        <dbReference type="Google" id="ProtNLM"/>
    </source>
</evidence>
<protein>
    <recommendedName>
        <fullName evidence="3">SRPBCC domain-containing protein</fullName>
    </recommendedName>
</protein>
<dbReference type="AlphaFoldDB" id="A0A1Y1YG47"/>
<evidence type="ECO:0000313" key="2">
    <source>
        <dbReference type="Proteomes" id="UP000193144"/>
    </source>
</evidence>
<accession>A0A1Y1YG47</accession>
<feature type="non-terminal residue" evidence="1">
    <location>
        <position position="1"/>
    </location>
</feature>
<reference evidence="1 2" key="1">
    <citation type="submission" date="2016-07" db="EMBL/GenBank/DDBJ databases">
        <title>Pervasive Adenine N6-methylation of Active Genes in Fungi.</title>
        <authorList>
            <consortium name="DOE Joint Genome Institute"/>
            <person name="Mondo S.J."/>
            <person name="Dannebaum R.O."/>
            <person name="Kuo R.C."/>
            <person name="Labutti K."/>
            <person name="Haridas S."/>
            <person name="Kuo A."/>
            <person name="Salamov A."/>
            <person name="Ahrendt S.R."/>
            <person name="Lipzen A."/>
            <person name="Sullivan W."/>
            <person name="Andreopoulos W.B."/>
            <person name="Clum A."/>
            <person name="Lindquist E."/>
            <person name="Daum C."/>
            <person name="Ramamoorthy G.K."/>
            <person name="Gryganskyi A."/>
            <person name="Culley D."/>
            <person name="Magnuson J.K."/>
            <person name="James T.Y."/>
            <person name="O'Malley M.A."/>
            <person name="Stajich J.E."/>
            <person name="Spatafora J.W."/>
            <person name="Visel A."/>
            <person name="Grigoriev I.V."/>
        </authorList>
    </citation>
    <scope>NUCLEOTIDE SEQUENCE [LARGE SCALE GENOMIC DNA]</scope>
    <source>
        <strain evidence="1 2">CBS 115471</strain>
    </source>
</reference>
<keyword evidence="2" id="KW-1185">Reference proteome</keyword>
<evidence type="ECO:0000313" key="1">
    <source>
        <dbReference type="EMBL" id="ORX96594.1"/>
    </source>
</evidence>
<dbReference type="InterPro" id="IPR019587">
    <property type="entry name" value="Polyketide_cyclase/dehydratase"/>
</dbReference>
<dbReference type="CDD" id="cd07822">
    <property type="entry name" value="SRPBCC_4"/>
    <property type="match status" value="1"/>
</dbReference>
<sequence>IHPPSSIMAPAVSSRAEVRIKAKADDVWAKLIDTSTWSAWNTFVPQAEPIDENDDPKIFKLGTRRRFTAKIHGRSFLLIQKVVEFTTPNDPGIVSKVYRISWAVQGYPHFAFNTLRFNEIEQIETDDGPECVYRTGEDQYGPIAYIVKPIFGSAVEKGLNDWANDLKKAVETQTALNDAAPTQ</sequence>